<dbReference type="Proteomes" id="UP001225596">
    <property type="component" value="Unassembled WGS sequence"/>
</dbReference>
<evidence type="ECO:0000313" key="8">
    <source>
        <dbReference type="Proteomes" id="UP001225596"/>
    </source>
</evidence>
<dbReference type="SMART" id="SM00091">
    <property type="entry name" value="PAS"/>
    <property type="match status" value="1"/>
</dbReference>
<feature type="transmembrane region" description="Helical" evidence="3">
    <location>
        <begin position="199"/>
        <end position="218"/>
    </location>
</feature>
<keyword evidence="8" id="KW-1185">Reference proteome</keyword>
<dbReference type="InterPro" id="IPR035965">
    <property type="entry name" value="PAS-like_dom_sf"/>
</dbReference>
<evidence type="ECO:0000256" key="3">
    <source>
        <dbReference type="SAM" id="Phobius"/>
    </source>
</evidence>
<dbReference type="Gene3D" id="3.30.450.20">
    <property type="entry name" value="PAS domain"/>
    <property type="match status" value="1"/>
</dbReference>
<dbReference type="CDD" id="cd00130">
    <property type="entry name" value="PAS"/>
    <property type="match status" value="1"/>
</dbReference>
<dbReference type="PROSITE" id="PS50112">
    <property type="entry name" value="PAS"/>
    <property type="match status" value="1"/>
</dbReference>
<proteinExistence type="inferred from homology"/>
<evidence type="ECO:0000259" key="4">
    <source>
        <dbReference type="PROSITE" id="PS50111"/>
    </source>
</evidence>
<dbReference type="InterPro" id="IPR000014">
    <property type="entry name" value="PAS"/>
</dbReference>
<reference evidence="7 8" key="1">
    <citation type="submission" date="2023-08" db="EMBL/GenBank/DDBJ databases">
        <title>Oxalobacteraceae gen .nov., isolated from river sludge outside the plant.</title>
        <authorList>
            <person name="Zhao S.Y."/>
        </authorList>
    </citation>
    <scope>NUCLEOTIDE SEQUENCE [LARGE SCALE GENOMIC DNA]</scope>
    <source>
        <strain evidence="7 8">R-40</strain>
    </source>
</reference>
<keyword evidence="3" id="KW-0472">Membrane</keyword>
<dbReference type="SUPFAM" id="SSF55785">
    <property type="entry name" value="PYP-like sensor domain (PAS domain)"/>
    <property type="match status" value="1"/>
</dbReference>
<feature type="domain" description="HAMP" evidence="6">
    <location>
        <begin position="220"/>
        <end position="272"/>
    </location>
</feature>
<dbReference type="Pfam" id="PF00015">
    <property type="entry name" value="MCPsignal"/>
    <property type="match status" value="1"/>
</dbReference>
<keyword evidence="3" id="KW-0812">Transmembrane</keyword>
<dbReference type="RefSeq" id="WP_338437526.1">
    <property type="nucleotide sequence ID" value="NZ_JAUYVH010000010.1"/>
</dbReference>
<dbReference type="PROSITE" id="PS50885">
    <property type="entry name" value="HAMP"/>
    <property type="match status" value="1"/>
</dbReference>
<evidence type="ECO:0000256" key="1">
    <source>
        <dbReference type="ARBA" id="ARBA00029447"/>
    </source>
</evidence>
<dbReference type="Pfam" id="PF08447">
    <property type="entry name" value="PAS_3"/>
    <property type="match status" value="1"/>
</dbReference>
<comment type="similarity">
    <text evidence="1">Belongs to the methyl-accepting chemotaxis (MCP) protein family.</text>
</comment>
<dbReference type="EMBL" id="JAUYVH010000010">
    <property type="protein sequence ID" value="MDQ9171592.1"/>
    <property type="molecule type" value="Genomic_DNA"/>
</dbReference>
<dbReference type="InterPro" id="IPR051310">
    <property type="entry name" value="MCP_chemotaxis"/>
</dbReference>
<dbReference type="PROSITE" id="PS50111">
    <property type="entry name" value="CHEMOTAXIS_TRANSDUC_2"/>
    <property type="match status" value="1"/>
</dbReference>
<dbReference type="InterPro" id="IPR004089">
    <property type="entry name" value="MCPsignal_dom"/>
</dbReference>
<dbReference type="SUPFAM" id="SSF58104">
    <property type="entry name" value="Methyl-accepting chemotaxis protein (MCP) signaling domain"/>
    <property type="match status" value="1"/>
</dbReference>
<dbReference type="Gene3D" id="1.10.287.950">
    <property type="entry name" value="Methyl-accepting chemotaxis protein"/>
    <property type="match status" value="1"/>
</dbReference>
<dbReference type="InterPro" id="IPR013655">
    <property type="entry name" value="PAS_fold_3"/>
</dbReference>
<keyword evidence="2" id="KW-0807">Transducer</keyword>
<protein>
    <submittedName>
        <fullName evidence="7">Methyl-accepting chemotaxis protein</fullName>
    </submittedName>
</protein>
<dbReference type="SMART" id="SM00086">
    <property type="entry name" value="PAC"/>
    <property type="match status" value="1"/>
</dbReference>
<evidence type="ECO:0000256" key="2">
    <source>
        <dbReference type="PROSITE-ProRule" id="PRU00284"/>
    </source>
</evidence>
<dbReference type="CDD" id="cd11386">
    <property type="entry name" value="MCP_signal"/>
    <property type="match status" value="1"/>
</dbReference>
<dbReference type="NCBIfam" id="TIGR00229">
    <property type="entry name" value="sensory_box"/>
    <property type="match status" value="1"/>
</dbReference>
<keyword evidence="3" id="KW-1133">Transmembrane helix</keyword>
<gene>
    <name evidence="7" type="ORF">Q8A64_14350</name>
</gene>
<evidence type="ECO:0000259" key="5">
    <source>
        <dbReference type="PROSITE" id="PS50112"/>
    </source>
</evidence>
<comment type="caution">
    <text evidence="7">The sequence shown here is derived from an EMBL/GenBank/DDBJ whole genome shotgun (WGS) entry which is preliminary data.</text>
</comment>
<dbReference type="PANTHER" id="PTHR43531">
    <property type="entry name" value="PROTEIN ICFG"/>
    <property type="match status" value="1"/>
</dbReference>
<feature type="domain" description="PAS" evidence="5">
    <location>
        <begin position="13"/>
        <end position="76"/>
    </location>
</feature>
<dbReference type="InterPro" id="IPR004090">
    <property type="entry name" value="Chemotax_Me-accpt_rcpt"/>
</dbReference>
<feature type="domain" description="Methyl-accepting transducer" evidence="4">
    <location>
        <begin position="277"/>
        <end position="506"/>
    </location>
</feature>
<name>A0ABU1BRN1_9BURK</name>
<accession>A0ABU1BRN1</accession>
<dbReference type="PANTHER" id="PTHR43531:SF7">
    <property type="entry name" value="AEROTAXIS RECEPTOR"/>
    <property type="match status" value="1"/>
</dbReference>
<dbReference type="InterPro" id="IPR001610">
    <property type="entry name" value="PAC"/>
</dbReference>
<sequence>MRNNLPVTDREYILEEGRPIVSKTDLKGKITYVNPYFTEVSGFEESELMGAPHNIVRHPDMPAEAFEDLWTSLKQGELWSAPVKNRRKNGDLYWVIANVTPITEFGQVVGYMSVRTKPTAQQIEAATAAYAEMRKGEQSRLFVRKGNIEKKGWRSSLRRAMRMPVKVKLAAFTLAQSFLMVGVLAWAFAAADSDAFPKWAAFSCLAGLLLNLSGFWFVHTRILKPVNEASAMAESLAGGDLSRTSGVSNPPAADRLLRALGQLNVNLVAAIGDIREIVSAMNSATSGIAAGNTDLSSRTEAQAASLEETASSMEEFASTVTNNAGNAQDATRLANNAAEIAAQGGVAVGAVGRTMNEISSSAKHVADIISVIDGIAFQTNILALNAAVEAARAGESGRGFAVVASEVRSLAQRSATSAKEIKALIDESMQKVETGNQLVTTAEGTMGKVVEAVAQVSGIVSQIALASKEQAIGVQQVNQAVSEMDRITQRNAALVEEAAAAASGLHQEAQQLSHAVSVFNIPSKLRPLPHMALIPSRLQEVQAPQQLAQPKPRQLKRA</sequence>
<dbReference type="PRINTS" id="PR00260">
    <property type="entry name" value="CHEMTRNSDUCR"/>
</dbReference>
<evidence type="ECO:0000259" key="6">
    <source>
        <dbReference type="PROSITE" id="PS50885"/>
    </source>
</evidence>
<dbReference type="SMART" id="SM00283">
    <property type="entry name" value="MA"/>
    <property type="match status" value="1"/>
</dbReference>
<dbReference type="InterPro" id="IPR003660">
    <property type="entry name" value="HAMP_dom"/>
</dbReference>
<feature type="transmembrane region" description="Helical" evidence="3">
    <location>
        <begin position="167"/>
        <end position="187"/>
    </location>
</feature>
<evidence type="ECO:0000313" key="7">
    <source>
        <dbReference type="EMBL" id="MDQ9171592.1"/>
    </source>
</evidence>
<organism evidence="7 8">
    <name type="scientific">Keguizhuia sedimenti</name>
    <dbReference type="NCBI Taxonomy" id="3064264"/>
    <lineage>
        <taxon>Bacteria</taxon>
        <taxon>Pseudomonadati</taxon>
        <taxon>Pseudomonadota</taxon>
        <taxon>Betaproteobacteria</taxon>
        <taxon>Burkholderiales</taxon>
        <taxon>Oxalobacteraceae</taxon>
        <taxon>Keguizhuia</taxon>
    </lineage>
</organism>